<comment type="caution">
    <text evidence="2">The sequence shown here is derived from an EMBL/GenBank/DDBJ whole genome shotgun (WGS) entry which is preliminary data.</text>
</comment>
<name>A0ABP6YE62_9ACTN</name>
<dbReference type="EMBL" id="BAABDQ010000020">
    <property type="protein sequence ID" value="GAA3581943.1"/>
    <property type="molecule type" value="Genomic_DNA"/>
</dbReference>
<dbReference type="Proteomes" id="UP001500630">
    <property type="component" value="Unassembled WGS sequence"/>
</dbReference>
<accession>A0ABP6YE62</accession>
<gene>
    <name evidence="2" type="ORF">GCM10022419_074370</name>
</gene>
<evidence type="ECO:0000256" key="1">
    <source>
        <dbReference type="SAM" id="MobiDB-lite"/>
    </source>
</evidence>
<evidence type="ECO:0000313" key="3">
    <source>
        <dbReference type="Proteomes" id="UP001500630"/>
    </source>
</evidence>
<reference evidence="3" key="1">
    <citation type="journal article" date="2019" name="Int. J. Syst. Evol. Microbiol.">
        <title>The Global Catalogue of Microorganisms (GCM) 10K type strain sequencing project: providing services to taxonomists for standard genome sequencing and annotation.</title>
        <authorList>
            <consortium name="The Broad Institute Genomics Platform"/>
            <consortium name="The Broad Institute Genome Sequencing Center for Infectious Disease"/>
            <person name="Wu L."/>
            <person name="Ma J."/>
        </authorList>
    </citation>
    <scope>NUCLEOTIDE SEQUENCE [LARGE SCALE GENOMIC DNA]</scope>
    <source>
        <strain evidence="3">JCM 17326</strain>
    </source>
</reference>
<keyword evidence="3" id="KW-1185">Reference proteome</keyword>
<proteinExistence type="predicted"/>
<organism evidence="2 3">
    <name type="scientific">Nonomuraea rosea</name>
    <dbReference type="NCBI Taxonomy" id="638574"/>
    <lineage>
        <taxon>Bacteria</taxon>
        <taxon>Bacillati</taxon>
        <taxon>Actinomycetota</taxon>
        <taxon>Actinomycetes</taxon>
        <taxon>Streptosporangiales</taxon>
        <taxon>Streptosporangiaceae</taxon>
        <taxon>Nonomuraea</taxon>
    </lineage>
</organism>
<feature type="region of interest" description="Disordered" evidence="1">
    <location>
        <begin position="54"/>
        <end position="108"/>
    </location>
</feature>
<sequence length="108" mass="12216">METDPIRALEAFVLGWFPAEEPEEESTAGELGDLPEALAAFHRLARLRPALHRFHDPVLQQPKRTSGPLGDRLAGRADVVPRAGDDRSGYRSRRPVRDRSDRSHLRRL</sequence>
<protein>
    <submittedName>
        <fullName evidence="2">Uncharacterized protein</fullName>
    </submittedName>
</protein>
<feature type="compositionally biased region" description="Basic and acidic residues" evidence="1">
    <location>
        <begin position="83"/>
        <end position="108"/>
    </location>
</feature>
<evidence type="ECO:0000313" key="2">
    <source>
        <dbReference type="EMBL" id="GAA3581943.1"/>
    </source>
</evidence>